<dbReference type="RefSeq" id="WP_136864152.1">
    <property type="nucleotide sequence ID" value="NZ_SWCJ01000012.1"/>
</dbReference>
<dbReference type="EMBL" id="SWCJ01000012">
    <property type="protein sequence ID" value="TKB53285.1"/>
    <property type="molecule type" value="Genomic_DNA"/>
</dbReference>
<evidence type="ECO:0000313" key="2">
    <source>
        <dbReference type="Proteomes" id="UP000305675"/>
    </source>
</evidence>
<name>A0A4U1BKW1_9GAMM</name>
<comment type="caution">
    <text evidence="1">The sequence shown here is derived from an EMBL/GenBank/DDBJ whole genome shotgun (WGS) entry which is preliminary data.</text>
</comment>
<protein>
    <submittedName>
        <fullName evidence="1">Uncharacterized protein</fullName>
    </submittedName>
</protein>
<evidence type="ECO:0000313" key="1">
    <source>
        <dbReference type="EMBL" id="TKB53285.1"/>
    </source>
</evidence>
<gene>
    <name evidence="1" type="ORF">FCL42_14530</name>
</gene>
<accession>A0A4U1BKW1</accession>
<dbReference type="AlphaFoldDB" id="A0A4U1BKW1"/>
<sequence>MSVSMSELEHDIKVLKHRTEVLQYMLAQAMTVALKDSADKHATLSNLKAHFDAKGGSERSEFAESIFESVRISID</sequence>
<dbReference type="Proteomes" id="UP000305675">
    <property type="component" value="Unassembled WGS sequence"/>
</dbReference>
<keyword evidence="2" id="KW-1185">Reference proteome</keyword>
<reference evidence="1 2" key="1">
    <citation type="submission" date="2019-04" db="EMBL/GenBank/DDBJ databases">
        <authorList>
            <person name="Hwang J.C."/>
        </authorList>
    </citation>
    <scope>NUCLEOTIDE SEQUENCE [LARGE SCALE GENOMIC DNA]</scope>
    <source>
        <strain evidence="1 2">IMCC35002</strain>
    </source>
</reference>
<organism evidence="1 2">
    <name type="scientific">Ferrimonas aestuarii</name>
    <dbReference type="NCBI Taxonomy" id="2569539"/>
    <lineage>
        <taxon>Bacteria</taxon>
        <taxon>Pseudomonadati</taxon>
        <taxon>Pseudomonadota</taxon>
        <taxon>Gammaproteobacteria</taxon>
        <taxon>Alteromonadales</taxon>
        <taxon>Ferrimonadaceae</taxon>
        <taxon>Ferrimonas</taxon>
    </lineage>
</organism>
<proteinExistence type="predicted"/>